<proteinExistence type="predicted"/>
<protein>
    <submittedName>
        <fullName evidence="1">Uncharacterized protein</fullName>
    </submittedName>
</protein>
<evidence type="ECO:0000313" key="1">
    <source>
        <dbReference type="EMBL" id="KAH7920187.1"/>
    </source>
</evidence>
<sequence length="740" mass="83960">MSDPERRAATSSLSSSSPVKRTVDSSIRHSATRTSTTRSRQDDEDDVRETWIGPMPVVDFLAEFMQCGGLEPLPEDGVVDVFSEMWASEEPLTENMLLENFVDIINSEERFPGFKLVFTGNNPDKKARTKLRPDVCVYPTDHDVAENRTNFLKMEMFMEFKKSPGADLFRDPTGKSESQKTYESFVVTGHGEHAKKQRRGQIVGYAAEACAKQHRVHLFSIEITGPFARLFLWDRSATVVTARFNYCDQPRLLLDFFRRFSRISPRARGRDTTVEEATKEDEKVARAALEKEGFEDRLDTGHPTMKMKIHDEASHTNRCFIVGRPEVEPSSLVGRATKAYIAVDLQTTNVVFLKDSWRVSSAGMAKEGDTLRKLNEAGVRNVPQLLYAGDVSGDDIQHTKSYELIGKSWRCGDKAITPHTHYRQVVDVVARSVYTFTSSKQLVQVIHDAFHAHRDAVEKCKILHRDVSAGNILITKDGRGLLIDWDMSKDMNNQEARQLGRTGTWLFMSARMLQNPKKIHEIQDDMESFLHVLIYAALCYTPHNQSSPNDLGDLLDGLFYEATRLRSGNYTGGQGKYLGFMQMLIPKQVTFGCTPVQRLIAHLVACVREWLIYCQEIEVQQTQYCVDDDILPIPRKVTARQSLNDLGWKDHDFMDQLIATILSLPDTSWPQAETIQLHEFDKPKRTKTVTAVRTASRASSKRSLELSESESTVSRKRRTRARGSSLSHQARMDSIDEGHH</sequence>
<comment type="caution">
    <text evidence="1">The sequence shown here is derived from an EMBL/GenBank/DDBJ whole genome shotgun (WGS) entry which is preliminary data.</text>
</comment>
<gene>
    <name evidence="1" type="ORF">BV22DRAFT_1098584</name>
</gene>
<reference evidence="1" key="1">
    <citation type="journal article" date="2021" name="New Phytol.">
        <title>Evolutionary innovations through gain and loss of genes in the ectomycorrhizal Boletales.</title>
        <authorList>
            <person name="Wu G."/>
            <person name="Miyauchi S."/>
            <person name="Morin E."/>
            <person name="Kuo A."/>
            <person name="Drula E."/>
            <person name="Varga T."/>
            <person name="Kohler A."/>
            <person name="Feng B."/>
            <person name="Cao Y."/>
            <person name="Lipzen A."/>
            <person name="Daum C."/>
            <person name="Hundley H."/>
            <person name="Pangilinan J."/>
            <person name="Johnson J."/>
            <person name="Barry K."/>
            <person name="LaButti K."/>
            <person name="Ng V."/>
            <person name="Ahrendt S."/>
            <person name="Min B."/>
            <person name="Choi I.G."/>
            <person name="Park H."/>
            <person name="Plett J.M."/>
            <person name="Magnuson J."/>
            <person name="Spatafora J.W."/>
            <person name="Nagy L.G."/>
            <person name="Henrissat B."/>
            <person name="Grigoriev I.V."/>
            <person name="Yang Z.L."/>
            <person name="Xu J."/>
            <person name="Martin F.M."/>
        </authorList>
    </citation>
    <scope>NUCLEOTIDE SEQUENCE</scope>
    <source>
        <strain evidence="1">KUC20120723A-06</strain>
    </source>
</reference>
<keyword evidence="2" id="KW-1185">Reference proteome</keyword>
<evidence type="ECO:0000313" key="2">
    <source>
        <dbReference type="Proteomes" id="UP000790709"/>
    </source>
</evidence>
<dbReference type="Proteomes" id="UP000790709">
    <property type="component" value="Unassembled WGS sequence"/>
</dbReference>
<name>A0ACB8B460_9AGAM</name>
<dbReference type="EMBL" id="MU266598">
    <property type="protein sequence ID" value="KAH7920187.1"/>
    <property type="molecule type" value="Genomic_DNA"/>
</dbReference>
<organism evidence="1 2">
    <name type="scientific">Leucogyrophana mollusca</name>
    <dbReference type="NCBI Taxonomy" id="85980"/>
    <lineage>
        <taxon>Eukaryota</taxon>
        <taxon>Fungi</taxon>
        <taxon>Dikarya</taxon>
        <taxon>Basidiomycota</taxon>
        <taxon>Agaricomycotina</taxon>
        <taxon>Agaricomycetes</taxon>
        <taxon>Agaricomycetidae</taxon>
        <taxon>Boletales</taxon>
        <taxon>Boletales incertae sedis</taxon>
        <taxon>Leucogyrophana</taxon>
    </lineage>
</organism>
<accession>A0ACB8B460</accession>